<evidence type="ECO:0000313" key="2">
    <source>
        <dbReference type="Proteomes" id="UP001615411"/>
    </source>
</evidence>
<proteinExistence type="predicted"/>
<evidence type="ECO:0000313" key="1">
    <source>
        <dbReference type="EMBL" id="MFJ1337034.1"/>
    </source>
</evidence>
<name>A0ACC7LR04_9PSED</name>
<protein>
    <submittedName>
        <fullName evidence="1">MFS transporter</fullName>
    </submittedName>
</protein>
<reference evidence="1" key="1">
    <citation type="submission" date="2024-10" db="EMBL/GenBank/DDBJ databases">
        <title>Aeromonas and Pseudomonas from the Cagarras Archipelago, Rio de Janeiro, Brazil.</title>
        <authorList>
            <person name="Canellas A.L.B."/>
            <person name="Laport M.S."/>
        </authorList>
    </citation>
    <scope>NUCLEOTIDE SEQUENCE</scope>
    <source>
        <strain evidence="1">ACP-7</strain>
    </source>
</reference>
<organism evidence="1 2">
    <name type="scientific">Pseudomonas caricapapayae</name>
    <dbReference type="NCBI Taxonomy" id="46678"/>
    <lineage>
        <taxon>Bacteria</taxon>
        <taxon>Pseudomonadati</taxon>
        <taxon>Pseudomonadota</taxon>
        <taxon>Gammaproteobacteria</taxon>
        <taxon>Pseudomonadales</taxon>
        <taxon>Pseudomonadaceae</taxon>
        <taxon>Pseudomonas</taxon>
    </lineage>
</organism>
<sequence>MTAPRIEPAAKGFGLLCLASYLLSLSYGSTFLLSLLVSTRGGNEQDAGQIISLAMLSTVVAVLGSGHLADRLGSARAIALSALCLVAACLGFSLVPGTGGGLMFCGLMLGLGWGAFYTLGPILVAERVAPQRRTHCFALLSGSMMSGIGSGPLVGKLASVFHLPVQTAFYVAALAAICGLLLFNHLARQPRQPSSRVGISVRTSAQVLGSAARWPILMVGLGGAIFGGLGSFQTSYAAARGLDYSLFFIGFMSAAIGCRLLIAGWVVKRDAYRASCLLSGFIVLAVLALGWWVQGNLGYLLAAALLGVGYGLNYSVINGLVANQAPAGHTPQALLLFSLAYFLGVFGFPWLAGNLIVSGGTEAMFAALLVIALLNWLVSLERLFGRWRARSLVMAKEC</sequence>
<accession>A0ACC7LR04</accession>
<comment type="caution">
    <text evidence="1">The sequence shown here is derived from an EMBL/GenBank/DDBJ whole genome shotgun (WGS) entry which is preliminary data.</text>
</comment>
<dbReference type="EMBL" id="JBIUGF010000005">
    <property type="protein sequence ID" value="MFJ1337034.1"/>
    <property type="molecule type" value="Genomic_DNA"/>
</dbReference>
<gene>
    <name evidence="1" type="ORF">ACIKP7_02720</name>
</gene>
<keyword evidence="2" id="KW-1185">Reference proteome</keyword>
<dbReference type="Proteomes" id="UP001615411">
    <property type="component" value="Unassembled WGS sequence"/>
</dbReference>